<gene>
    <name evidence="1" type="ORF">FWILDA_LOCUS15759</name>
</gene>
<evidence type="ECO:0000313" key="1">
    <source>
        <dbReference type="EMBL" id="CAI2192801.1"/>
    </source>
</evidence>
<dbReference type="EMBL" id="CAMKVN010008728">
    <property type="protein sequence ID" value="CAI2192801.1"/>
    <property type="molecule type" value="Genomic_DNA"/>
</dbReference>
<sequence>MIEFIGEIKLHGLCFMPTNQEQVIMYATIALKHQKYRQSITGFLTDCYQIMFIQVTKDDSEKGLQ</sequence>
<accession>A0A9W4T4V5</accession>
<protein>
    <submittedName>
        <fullName evidence="1">15128_t:CDS:1</fullName>
    </submittedName>
</protein>
<comment type="caution">
    <text evidence="1">The sequence shown here is derived from an EMBL/GenBank/DDBJ whole genome shotgun (WGS) entry which is preliminary data.</text>
</comment>
<dbReference type="Proteomes" id="UP001153678">
    <property type="component" value="Unassembled WGS sequence"/>
</dbReference>
<dbReference type="OrthoDB" id="2385723at2759"/>
<dbReference type="AlphaFoldDB" id="A0A9W4T4V5"/>
<evidence type="ECO:0000313" key="2">
    <source>
        <dbReference type="Proteomes" id="UP001153678"/>
    </source>
</evidence>
<name>A0A9W4T4V5_9GLOM</name>
<keyword evidence="2" id="KW-1185">Reference proteome</keyword>
<proteinExistence type="predicted"/>
<feature type="non-terminal residue" evidence="1">
    <location>
        <position position="65"/>
    </location>
</feature>
<reference evidence="1" key="1">
    <citation type="submission" date="2022-08" db="EMBL/GenBank/DDBJ databases">
        <authorList>
            <person name="Kallberg Y."/>
            <person name="Tangrot J."/>
            <person name="Rosling A."/>
        </authorList>
    </citation>
    <scope>NUCLEOTIDE SEQUENCE</scope>
    <source>
        <strain evidence="1">Wild A</strain>
    </source>
</reference>
<organism evidence="1 2">
    <name type="scientific">Funneliformis geosporum</name>
    <dbReference type="NCBI Taxonomy" id="1117311"/>
    <lineage>
        <taxon>Eukaryota</taxon>
        <taxon>Fungi</taxon>
        <taxon>Fungi incertae sedis</taxon>
        <taxon>Mucoromycota</taxon>
        <taxon>Glomeromycotina</taxon>
        <taxon>Glomeromycetes</taxon>
        <taxon>Glomerales</taxon>
        <taxon>Glomeraceae</taxon>
        <taxon>Funneliformis</taxon>
    </lineage>
</organism>